<accession>A4JFS5</accession>
<dbReference type="PANTHER" id="PTHR24120">
    <property type="entry name" value="GH07239P"/>
    <property type="match status" value="1"/>
</dbReference>
<feature type="compositionally biased region" description="Polar residues" evidence="1">
    <location>
        <begin position="403"/>
        <end position="423"/>
    </location>
</feature>
<name>A4JFS5_BURVG</name>
<evidence type="ECO:0000313" key="3">
    <source>
        <dbReference type="Proteomes" id="UP000002287"/>
    </source>
</evidence>
<dbReference type="EMBL" id="CP000614">
    <property type="protein sequence ID" value="ABO55128.1"/>
    <property type="molecule type" value="Genomic_DNA"/>
</dbReference>
<feature type="region of interest" description="Disordered" evidence="1">
    <location>
        <begin position="402"/>
        <end position="447"/>
    </location>
</feature>
<dbReference type="HOGENOM" id="CLU_612047_0_0_4"/>
<dbReference type="InterPro" id="IPR036770">
    <property type="entry name" value="Ankyrin_rpt-contain_sf"/>
</dbReference>
<dbReference type="eggNOG" id="COG0666">
    <property type="taxonomic scope" value="Bacteria"/>
</dbReference>
<dbReference type="Proteomes" id="UP000002287">
    <property type="component" value="Chromosome 1"/>
</dbReference>
<gene>
    <name evidence="2" type="ordered locus">Bcep1808_2126</name>
</gene>
<evidence type="ECO:0000313" key="2">
    <source>
        <dbReference type="EMBL" id="ABO55128.1"/>
    </source>
</evidence>
<dbReference type="KEGG" id="bvi:Bcep1808_2126"/>
<sequence>MSNKARTEAMTTTASDDRDALKIRRREPDLIRAAGEGDLARVRKLLDAGVDPMAHHARTGQCALIEATRAGAYHCVRELVARITATEADAQARNAEERGAALSAPSPGAWKDRHNPHHKFEAQLEGALSAAANEGFHYCVEALLPALPTRRISVAQKAMQIAAYNGHTACVEVLLGVCRSYAPHDALAAAAGGGHPECVKLLMTIEGALDTSRSLITPLMLAASGESDECVRLLLPHSDPNAQGHDGQTALCLATTHECFRALLPHTDTALCDHDGNTALMVFSKAGNVECVRALLPRSDVAAKNEDGQTALDLAQNAACAEAIAADKATSADERRAALDRFCPTQSSVERRDRMPEAFALEERALLDVVAQSAMAIRSHASSQPDANAIRPVIEHGLVQAEAHTSPQSTSGANKMNETTSDVSLVPPPDLSDEPSLTAGRRRGLRL</sequence>
<proteinExistence type="predicted"/>
<evidence type="ECO:0000256" key="1">
    <source>
        <dbReference type="SAM" id="MobiDB-lite"/>
    </source>
</evidence>
<dbReference type="Gene3D" id="1.25.40.20">
    <property type="entry name" value="Ankyrin repeat-containing domain"/>
    <property type="match status" value="4"/>
</dbReference>
<feature type="region of interest" description="Disordered" evidence="1">
    <location>
        <begin position="91"/>
        <end position="114"/>
    </location>
</feature>
<dbReference type="SMART" id="SM00248">
    <property type="entry name" value="ANK"/>
    <property type="match status" value="7"/>
</dbReference>
<reference evidence="3" key="1">
    <citation type="submission" date="2007-03" db="EMBL/GenBank/DDBJ databases">
        <title>Complete sequence of chromosome 1 of Burkholderia vietnamiensis G4.</title>
        <authorList>
            <consortium name="US DOE Joint Genome Institute"/>
            <person name="Copeland A."/>
            <person name="Lucas S."/>
            <person name="Lapidus A."/>
            <person name="Barry K."/>
            <person name="Detter J.C."/>
            <person name="Glavina del Rio T."/>
            <person name="Hammon N."/>
            <person name="Israni S."/>
            <person name="Dalin E."/>
            <person name="Tice H."/>
            <person name="Pitluck S."/>
            <person name="Chain P."/>
            <person name="Malfatti S."/>
            <person name="Shin M."/>
            <person name="Vergez L."/>
            <person name="Schmutz J."/>
            <person name="Larimer F."/>
            <person name="Land M."/>
            <person name="Hauser L."/>
            <person name="Kyrpides N."/>
            <person name="Tiedje J."/>
            <person name="Richardson P."/>
        </authorList>
    </citation>
    <scope>NUCLEOTIDE SEQUENCE [LARGE SCALE GENOMIC DNA]</scope>
    <source>
        <strain evidence="3">G4 / LMG 22486</strain>
    </source>
</reference>
<organism evidence="2 3">
    <name type="scientific">Burkholderia vietnamiensis (strain G4 / LMG 22486)</name>
    <name type="common">Burkholderia cepacia (strain R1808)</name>
    <dbReference type="NCBI Taxonomy" id="269482"/>
    <lineage>
        <taxon>Bacteria</taxon>
        <taxon>Pseudomonadati</taxon>
        <taxon>Pseudomonadota</taxon>
        <taxon>Betaproteobacteria</taxon>
        <taxon>Burkholderiales</taxon>
        <taxon>Burkholderiaceae</taxon>
        <taxon>Burkholderia</taxon>
        <taxon>Burkholderia cepacia complex</taxon>
    </lineage>
</organism>
<protein>
    <submittedName>
        <fullName evidence="2">Ankyrin</fullName>
    </submittedName>
</protein>
<dbReference type="PANTHER" id="PTHR24120:SF4">
    <property type="entry name" value="GH07239P"/>
    <property type="match status" value="1"/>
</dbReference>
<dbReference type="AlphaFoldDB" id="A4JFS5"/>
<dbReference type="SUPFAM" id="SSF48403">
    <property type="entry name" value="Ankyrin repeat"/>
    <property type="match status" value="1"/>
</dbReference>
<dbReference type="InterPro" id="IPR002110">
    <property type="entry name" value="Ankyrin_rpt"/>
</dbReference>
<dbReference type="Pfam" id="PF12796">
    <property type="entry name" value="Ank_2"/>
    <property type="match status" value="2"/>
</dbReference>